<evidence type="ECO:0000256" key="6">
    <source>
        <dbReference type="ARBA" id="ARBA00022840"/>
    </source>
</evidence>
<dbReference type="RefSeq" id="WP_054749167.1">
    <property type="nucleotide sequence ID" value="NZ_AYZK01000001.1"/>
</dbReference>
<sequence length="368" mass="40059">MIEAKAPGKLYIAGEYAVVETGHPAIVVAINQFVTVSVSATTGYGSIVSKQYQENSIYWQRVGDEIVFDDRDNPFHYILSAIRLTEKYAREMGHPLALYDLKVDSDLDSEDGKKYGLGSSAAVTVATVKALNEFYGLHMTADQLYKLSAIAHLDVQGNGSLGDIAASVYGGWVAYRSFDKQWLAAARRQHTITELLNRDWPQLDIELLTAPANMELLIGWTGSPASTAHLVDRIADSQTTTNKETDYQNFLHQSDAILERIIAGFRAGDLEAIQQGIRDNQDALNYLTQFSGVEIETPALLQLRKIAEQYGGAAKSSGAGGGDCGIALIDRAADVKPLLAAWTAVGIEPLPLSVHESDPHQVAQHSVR</sequence>
<dbReference type="InterPro" id="IPR013750">
    <property type="entry name" value="GHMP_kinase_C_dom"/>
</dbReference>
<comment type="caution">
    <text evidence="9">The sequence shown here is derived from an EMBL/GenBank/DDBJ whole genome shotgun (WGS) entry which is preliminary data.</text>
</comment>
<dbReference type="InterPro" id="IPR006204">
    <property type="entry name" value="GHMP_kinase_N_dom"/>
</dbReference>
<evidence type="ECO:0000256" key="2">
    <source>
        <dbReference type="ARBA" id="ARBA00012958"/>
    </source>
</evidence>
<dbReference type="AlphaFoldDB" id="A0A0R2C8U9"/>
<dbReference type="GO" id="GO:0004631">
    <property type="term" value="F:phosphomevalonate kinase activity"/>
    <property type="evidence" value="ECO:0007669"/>
    <property type="project" value="UniProtKB-EC"/>
</dbReference>
<gene>
    <name evidence="9" type="ORF">FD19_GL000051</name>
</gene>
<dbReference type="Proteomes" id="UP000051789">
    <property type="component" value="Unassembled WGS sequence"/>
</dbReference>
<keyword evidence="3" id="KW-0808">Transferase</keyword>
<comment type="pathway">
    <text evidence="1">Isoprenoid biosynthesis; isopentenyl diphosphate biosynthesis via mevalonate pathway; isopentenyl diphosphate from (R)-mevalonate: step 2/3.</text>
</comment>
<dbReference type="PANTHER" id="PTHR31814">
    <property type="match status" value="1"/>
</dbReference>
<dbReference type="PRINTS" id="PR00959">
    <property type="entry name" value="MEVGALKINASE"/>
</dbReference>
<keyword evidence="5 9" id="KW-0418">Kinase</keyword>
<dbReference type="Pfam" id="PF00288">
    <property type="entry name" value="GHMP_kinases_N"/>
    <property type="match status" value="1"/>
</dbReference>
<feature type="domain" description="GHMP kinase N-terminal" evidence="7">
    <location>
        <begin position="77"/>
        <end position="171"/>
    </location>
</feature>
<dbReference type="EMBL" id="AYZK01000001">
    <property type="protein sequence ID" value="KRM87776.1"/>
    <property type="molecule type" value="Genomic_DNA"/>
</dbReference>
<dbReference type="GO" id="GO:0005524">
    <property type="term" value="F:ATP binding"/>
    <property type="evidence" value="ECO:0007669"/>
    <property type="project" value="UniProtKB-KW"/>
</dbReference>
<protein>
    <recommendedName>
        <fullName evidence="2">phosphomevalonate kinase</fullName>
        <ecNumber evidence="2">2.7.4.2</ecNumber>
    </recommendedName>
</protein>
<dbReference type="STRING" id="1423810.FD19_GL000051"/>
<dbReference type="GO" id="GO:0019287">
    <property type="term" value="P:isopentenyl diphosphate biosynthetic process, mevalonate pathway"/>
    <property type="evidence" value="ECO:0007669"/>
    <property type="project" value="UniProtKB-UniPathway"/>
</dbReference>
<dbReference type="OrthoDB" id="1522677at2"/>
<keyword evidence="10" id="KW-1185">Reference proteome</keyword>
<evidence type="ECO:0000256" key="1">
    <source>
        <dbReference type="ARBA" id="ARBA00005017"/>
    </source>
</evidence>
<dbReference type="SUPFAM" id="SSF54211">
    <property type="entry name" value="Ribosomal protein S5 domain 2-like"/>
    <property type="match status" value="1"/>
</dbReference>
<dbReference type="InterPro" id="IPR005917">
    <property type="entry name" value="Pmev_kinase_bact"/>
</dbReference>
<evidence type="ECO:0000256" key="4">
    <source>
        <dbReference type="ARBA" id="ARBA00022741"/>
    </source>
</evidence>
<dbReference type="NCBIfam" id="TIGR01220">
    <property type="entry name" value="Pmev_kin_Gr_pos"/>
    <property type="match status" value="1"/>
</dbReference>
<keyword evidence="6" id="KW-0067">ATP-binding</keyword>
<evidence type="ECO:0000259" key="7">
    <source>
        <dbReference type="Pfam" id="PF00288"/>
    </source>
</evidence>
<proteinExistence type="predicted"/>
<organism evidence="9 10">
    <name type="scientific">Lacticaseibacillus thailandensis DSM 22698 = JCM 13996</name>
    <dbReference type="NCBI Taxonomy" id="1423810"/>
    <lineage>
        <taxon>Bacteria</taxon>
        <taxon>Bacillati</taxon>
        <taxon>Bacillota</taxon>
        <taxon>Bacilli</taxon>
        <taxon>Lactobacillales</taxon>
        <taxon>Lactobacillaceae</taxon>
        <taxon>Lacticaseibacillus</taxon>
    </lineage>
</organism>
<keyword evidence="4" id="KW-0547">Nucleotide-binding</keyword>
<evidence type="ECO:0000313" key="9">
    <source>
        <dbReference type="EMBL" id="KRM87776.1"/>
    </source>
</evidence>
<evidence type="ECO:0000256" key="5">
    <source>
        <dbReference type="ARBA" id="ARBA00022777"/>
    </source>
</evidence>
<evidence type="ECO:0000259" key="8">
    <source>
        <dbReference type="Pfam" id="PF08544"/>
    </source>
</evidence>
<dbReference type="SUPFAM" id="SSF55060">
    <property type="entry name" value="GHMP Kinase, C-terminal domain"/>
    <property type="match status" value="1"/>
</dbReference>
<dbReference type="InterPro" id="IPR020568">
    <property type="entry name" value="Ribosomal_Su5_D2-typ_SF"/>
</dbReference>
<name>A0A0R2C8U9_9LACO</name>
<dbReference type="Pfam" id="PF08544">
    <property type="entry name" value="GHMP_kinases_C"/>
    <property type="match status" value="1"/>
</dbReference>
<dbReference type="InterPro" id="IPR014721">
    <property type="entry name" value="Ribsml_uS5_D2-typ_fold_subgr"/>
</dbReference>
<dbReference type="InterPro" id="IPR035102">
    <property type="entry name" value="Phosphomevalonate_kinase"/>
</dbReference>
<dbReference type="InterPro" id="IPR036554">
    <property type="entry name" value="GHMP_kinase_C_sf"/>
</dbReference>
<dbReference type="Gene3D" id="3.30.70.890">
    <property type="entry name" value="GHMP kinase, C-terminal domain"/>
    <property type="match status" value="1"/>
</dbReference>
<feature type="domain" description="GHMP kinase C-terminal" evidence="8">
    <location>
        <begin position="262"/>
        <end position="346"/>
    </location>
</feature>
<accession>A0A0R2C8U9</accession>
<dbReference type="Gene3D" id="3.30.230.10">
    <property type="match status" value="1"/>
</dbReference>
<evidence type="ECO:0000256" key="3">
    <source>
        <dbReference type="ARBA" id="ARBA00022679"/>
    </source>
</evidence>
<dbReference type="UniPathway" id="UPA00057">
    <property type="reaction ID" value="UER00099"/>
</dbReference>
<dbReference type="PATRIC" id="fig|1423810.4.peg.51"/>
<reference evidence="9 10" key="1">
    <citation type="journal article" date="2015" name="Genome Announc.">
        <title>Expanding the biotechnology potential of lactobacilli through comparative genomics of 213 strains and associated genera.</title>
        <authorList>
            <person name="Sun Z."/>
            <person name="Harris H.M."/>
            <person name="McCann A."/>
            <person name="Guo C."/>
            <person name="Argimon S."/>
            <person name="Zhang W."/>
            <person name="Yang X."/>
            <person name="Jeffery I.B."/>
            <person name="Cooney J.C."/>
            <person name="Kagawa T.F."/>
            <person name="Liu W."/>
            <person name="Song Y."/>
            <person name="Salvetti E."/>
            <person name="Wrobel A."/>
            <person name="Rasinkangas P."/>
            <person name="Parkhill J."/>
            <person name="Rea M.C."/>
            <person name="O'Sullivan O."/>
            <person name="Ritari J."/>
            <person name="Douillard F.P."/>
            <person name="Paul Ross R."/>
            <person name="Yang R."/>
            <person name="Briner A.E."/>
            <person name="Felis G.E."/>
            <person name="de Vos W.M."/>
            <person name="Barrangou R."/>
            <person name="Klaenhammer T.R."/>
            <person name="Caufield P.W."/>
            <person name="Cui Y."/>
            <person name="Zhang H."/>
            <person name="O'Toole P.W."/>
        </authorList>
    </citation>
    <scope>NUCLEOTIDE SEQUENCE [LARGE SCALE GENOMIC DNA]</scope>
    <source>
        <strain evidence="9 10">DSM 22698</strain>
    </source>
</reference>
<dbReference type="EC" id="2.7.4.2" evidence="2"/>
<dbReference type="PANTHER" id="PTHR31814:SF2">
    <property type="entry name" value="PHOSPHOMEVALONATE KINASE"/>
    <property type="match status" value="1"/>
</dbReference>
<evidence type="ECO:0000313" key="10">
    <source>
        <dbReference type="Proteomes" id="UP000051789"/>
    </source>
</evidence>